<sequence length="53" mass="6609">MCCEKWSRVAEMFLFIEEREDCKILCLCSRAFVERPGDRRRGRWLFLWYCRIT</sequence>
<comment type="caution">
    <text evidence="1">The sequence shown here is derived from an EMBL/GenBank/DDBJ whole genome shotgun (WGS) entry which is preliminary data.</text>
</comment>
<accession>A0A2J8L532</accession>
<dbReference type="AlphaFoldDB" id="A0A2J8L532"/>
<dbReference type="Proteomes" id="UP000236370">
    <property type="component" value="Unassembled WGS sequence"/>
</dbReference>
<protein>
    <submittedName>
        <fullName evidence="1">TGS1 isoform 2</fullName>
    </submittedName>
</protein>
<name>A0A2J8L532_PANTR</name>
<gene>
    <name evidence="1" type="ORF">CK820_G0032855</name>
</gene>
<proteinExistence type="predicted"/>
<reference evidence="1 2" key="1">
    <citation type="submission" date="2017-12" db="EMBL/GenBank/DDBJ databases">
        <title>High-resolution comparative analysis of great ape genomes.</title>
        <authorList>
            <person name="Pollen A."/>
            <person name="Hastie A."/>
            <person name="Hormozdiari F."/>
            <person name="Dougherty M."/>
            <person name="Liu R."/>
            <person name="Chaisson M."/>
            <person name="Hoppe E."/>
            <person name="Hill C."/>
            <person name="Pang A."/>
            <person name="Hillier L."/>
            <person name="Baker C."/>
            <person name="Armstrong J."/>
            <person name="Shendure J."/>
            <person name="Paten B."/>
            <person name="Wilson R."/>
            <person name="Chao H."/>
            <person name="Schneider V."/>
            <person name="Ventura M."/>
            <person name="Kronenberg Z."/>
            <person name="Murali S."/>
            <person name="Gordon D."/>
            <person name="Cantsilieris S."/>
            <person name="Munson K."/>
            <person name="Nelson B."/>
            <person name="Raja A."/>
            <person name="Underwood J."/>
            <person name="Diekhans M."/>
            <person name="Fiddes I."/>
            <person name="Haussler D."/>
            <person name="Eichler E."/>
        </authorList>
    </citation>
    <scope>NUCLEOTIDE SEQUENCE [LARGE SCALE GENOMIC DNA]</scope>
    <source>
        <strain evidence="1">Yerkes chimp pedigree #C0471</strain>
    </source>
</reference>
<evidence type="ECO:0000313" key="1">
    <source>
        <dbReference type="EMBL" id="PNI42358.1"/>
    </source>
</evidence>
<dbReference type="EMBL" id="NBAG03000311">
    <property type="protein sequence ID" value="PNI42358.1"/>
    <property type="molecule type" value="Genomic_DNA"/>
</dbReference>
<evidence type="ECO:0000313" key="2">
    <source>
        <dbReference type="Proteomes" id="UP000236370"/>
    </source>
</evidence>
<organism evidence="1 2">
    <name type="scientific">Pan troglodytes</name>
    <name type="common">Chimpanzee</name>
    <dbReference type="NCBI Taxonomy" id="9598"/>
    <lineage>
        <taxon>Eukaryota</taxon>
        <taxon>Metazoa</taxon>
        <taxon>Chordata</taxon>
        <taxon>Craniata</taxon>
        <taxon>Vertebrata</taxon>
        <taxon>Euteleostomi</taxon>
        <taxon>Mammalia</taxon>
        <taxon>Eutheria</taxon>
        <taxon>Euarchontoglires</taxon>
        <taxon>Primates</taxon>
        <taxon>Haplorrhini</taxon>
        <taxon>Catarrhini</taxon>
        <taxon>Hominidae</taxon>
        <taxon>Pan</taxon>
    </lineage>
</organism>